<dbReference type="AlphaFoldDB" id="A0A2C5TNN8"/>
<name>A0A2C5TNN8_MORMO</name>
<accession>A0A2C5TNN8</accession>
<dbReference type="Gene3D" id="3.20.20.150">
    <property type="entry name" value="Divalent-metal-dependent TIM barrel enzymes"/>
    <property type="match status" value="1"/>
</dbReference>
<dbReference type="PANTHER" id="PTHR12110:SF53">
    <property type="entry name" value="BLR5974 PROTEIN"/>
    <property type="match status" value="1"/>
</dbReference>
<comment type="caution">
    <text evidence="2">The sequence shown here is derived from an EMBL/GenBank/DDBJ whole genome shotgun (WGS) entry which is preliminary data.</text>
</comment>
<dbReference type="EMBL" id="JAPKIY010000009">
    <property type="protein sequence ID" value="MDS0897514.1"/>
    <property type="molecule type" value="Genomic_DNA"/>
</dbReference>
<dbReference type="InterPro" id="IPR050312">
    <property type="entry name" value="IolE/XylAMocC-like"/>
</dbReference>
<evidence type="ECO:0000313" key="3">
    <source>
        <dbReference type="EMBL" id="MDS0897514.1"/>
    </source>
</evidence>
<dbReference type="SUPFAM" id="SSF51658">
    <property type="entry name" value="Xylose isomerase-like"/>
    <property type="match status" value="1"/>
</dbReference>
<organism evidence="2 4">
    <name type="scientific">Morganella morganii</name>
    <name type="common">Proteus morganii</name>
    <dbReference type="NCBI Taxonomy" id="582"/>
    <lineage>
        <taxon>Bacteria</taxon>
        <taxon>Pseudomonadati</taxon>
        <taxon>Pseudomonadota</taxon>
        <taxon>Gammaproteobacteria</taxon>
        <taxon>Enterobacterales</taxon>
        <taxon>Morganellaceae</taxon>
        <taxon>Morganella</taxon>
    </lineage>
</organism>
<proteinExistence type="predicted"/>
<sequence>MNTDDARRIIERADKLPLYLHAYAYHLNMRFEKILPGDLLDIANEHHLPGVKIHVLDGETQSLSTMTDEQLEAFAEKAKRYHLDINIETSASDNKTLDDAVRIALKTGASSVRFYPRYEGALSDVLRRISADIGYLKTHYQHSGLTFVLEQHEDLKSHELVKLIKEADFPELTLLFDFGNMINACELPMEALAVMQDHITQVHIKDAVILEEGDGFGHTACRSGEGNLPFKEMLRALICLGEEKPQVISYGLEEEVDYYAPAFRFKNEGNDPWIPWRQLSETPLPENEIEERLAREKEDAVNQLIYVRNVIDEIKTEALAVIHK</sequence>
<reference evidence="3" key="2">
    <citation type="submission" date="2023-02" db="EMBL/GenBank/DDBJ databases">
        <title>Detection, antimicrobial susceptibility and genomic characterization of NDM-producing species of Morganellaceae, Yersiniaceae, and Enterobacteriaceae other than Klebsiella.</title>
        <authorList>
            <person name="Camargo C.H."/>
            <person name="Sacchi C.T."/>
            <person name="Campos K.R."/>
        </authorList>
    </citation>
    <scope>NUCLEOTIDE SEQUENCE</scope>
    <source>
        <strain evidence="3">1189_21</strain>
    </source>
</reference>
<protein>
    <submittedName>
        <fullName evidence="3">TIM barrel protein</fullName>
    </submittedName>
</protein>
<dbReference type="PANTHER" id="PTHR12110">
    <property type="entry name" value="HYDROXYPYRUVATE ISOMERASE"/>
    <property type="match status" value="1"/>
</dbReference>
<dbReference type="Pfam" id="PF01261">
    <property type="entry name" value="AP_endonuc_2"/>
    <property type="match status" value="1"/>
</dbReference>
<dbReference type="RefSeq" id="WP_036413845.1">
    <property type="nucleotide sequence ID" value="NZ_ABGYJJ040000001.1"/>
</dbReference>
<gene>
    <name evidence="2" type="ORF">CYG68_01405</name>
    <name evidence="3" type="ORF">OSC06_05980</name>
</gene>
<reference evidence="2" key="1">
    <citation type="submission" date="2017-12" db="EMBL/GenBank/DDBJ databases">
        <title>Genome sequencing and analysis.</title>
        <authorList>
            <person name="Huang Y.-T."/>
        </authorList>
    </citation>
    <scope>NUCLEOTIDE SEQUENCE</scope>
    <source>
        <strain evidence="2">VGH116</strain>
    </source>
</reference>
<evidence type="ECO:0000313" key="4">
    <source>
        <dbReference type="Proteomes" id="UP000650477"/>
    </source>
</evidence>
<dbReference type="GeneID" id="93361667"/>
<evidence type="ECO:0000313" key="2">
    <source>
        <dbReference type="EMBL" id="MBE8611088.1"/>
    </source>
</evidence>
<dbReference type="InterPro" id="IPR013022">
    <property type="entry name" value="Xyl_isomerase-like_TIM-brl"/>
</dbReference>
<dbReference type="Proteomes" id="UP000650477">
    <property type="component" value="Unassembled WGS sequence"/>
</dbReference>
<evidence type="ECO:0000259" key="1">
    <source>
        <dbReference type="Pfam" id="PF01261"/>
    </source>
</evidence>
<dbReference type="Proteomes" id="UP001182247">
    <property type="component" value="Unassembled WGS sequence"/>
</dbReference>
<dbReference type="InterPro" id="IPR036237">
    <property type="entry name" value="Xyl_isomerase-like_sf"/>
</dbReference>
<dbReference type="EMBL" id="PKLF01000001">
    <property type="protein sequence ID" value="MBE8611088.1"/>
    <property type="molecule type" value="Genomic_DNA"/>
</dbReference>
<feature type="domain" description="Xylose isomerase-like TIM barrel" evidence="1">
    <location>
        <begin position="60"/>
        <end position="237"/>
    </location>
</feature>